<dbReference type="AlphaFoldDB" id="A0AAV8VML0"/>
<evidence type="ECO:0000313" key="2">
    <source>
        <dbReference type="EMBL" id="KAJ8915056.1"/>
    </source>
</evidence>
<feature type="compositionally biased region" description="Low complexity" evidence="1">
    <location>
        <begin position="722"/>
        <end position="735"/>
    </location>
</feature>
<protein>
    <submittedName>
        <fullName evidence="2">Uncharacterized protein</fullName>
    </submittedName>
</protein>
<feature type="compositionally biased region" description="Polar residues" evidence="1">
    <location>
        <begin position="665"/>
        <end position="676"/>
    </location>
</feature>
<name>A0AAV8VML0_9CUCU</name>
<proteinExistence type="predicted"/>
<organism evidence="2 3">
    <name type="scientific">Exocentrus adspersus</name>
    <dbReference type="NCBI Taxonomy" id="1586481"/>
    <lineage>
        <taxon>Eukaryota</taxon>
        <taxon>Metazoa</taxon>
        <taxon>Ecdysozoa</taxon>
        <taxon>Arthropoda</taxon>
        <taxon>Hexapoda</taxon>
        <taxon>Insecta</taxon>
        <taxon>Pterygota</taxon>
        <taxon>Neoptera</taxon>
        <taxon>Endopterygota</taxon>
        <taxon>Coleoptera</taxon>
        <taxon>Polyphaga</taxon>
        <taxon>Cucujiformia</taxon>
        <taxon>Chrysomeloidea</taxon>
        <taxon>Cerambycidae</taxon>
        <taxon>Lamiinae</taxon>
        <taxon>Acanthocinini</taxon>
        <taxon>Exocentrus</taxon>
    </lineage>
</organism>
<feature type="region of interest" description="Disordered" evidence="1">
    <location>
        <begin position="590"/>
        <end position="735"/>
    </location>
</feature>
<accession>A0AAV8VML0</accession>
<evidence type="ECO:0000313" key="3">
    <source>
        <dbReference type="Proteomes" id="UP001159042"/>
    </source>
</evidence>
<feature type="compositionally biased region" description="Low complexity" evidence="1">
    <location>
        <begin position="590"/>
        <end position="618"/>
    </location>
</feature>
<dbReference type="EMBL" id="JANEYG010000058">
    <property type="protein sequence ID" value="KAJ8915056.1"/>
    <property type="molecule type" value="Genomic_DNA"/>
</dbReference>
<comment type="caution">
    <text evidence="2">The sequence shown here is derived from an EMBL/GenBank/DDBJ whole genome shotgun (WGS) entry which is preliminary data.</text>
</comment>
<reference evidence="2 3" key="1">
    <citation type="journal article" date="2023" name="Insect Mol. Biol.">
        <title>Genome sequencing provides insights into the evolution of gene families encoding plant cell wall-degrading enzymes in longhorned beetles.</title>
        <authorList>
            <person name="Shin N.R."/>
            <person name="Okamura Y."/>
            <person name="Kirsch R."/>
            <person name="Pauchet Y."/>
        </authorList>
    </citation>
    <scope>NUCLEOTIDE SEQUENCE [LARGE SCALE GENOMIC DNA]</scope>
    <source>
        <strain evidence="2">EAD_L_NR</strain>
    </source>
</reference>
<gene>
    <name evidence="2" type="ORF">NQ315_014311</name>
</gene>
<evidence type="ECO:0000256" key="1">
    <source>
        <dbReference type="SAM" id="MobiDB-lite"/>
    </source>
</evidence>
<dbReference type="Proteomes" id="UP001159042">
    <property type="component" value="Unassembled WGS sequence"/>
</dbReference>
<feature type="region of interest" description="Disordered" evidence="1">
    <location>
        <begin position="756"/>
        <end position="791"/>
    </location>
</feature>
<keyword evidence="3" id="KW-1185">Reference proteome</keyword>
<sequence length="866" mass="95502">MENNSIPNINSPSSKLFCTSAFSPGKNPFDDVWKKALNAATTSNQMNRRISIPPASDSSNMGRQSLSFHDLDASDFGRESLGILPPDFGRDSLLGFMDINSSETDRESLGIIQINPFMDSFSFTRESIGMNLQDFGRESLNGRESLGILNLNSLDTNFGEEKTNVPDIILSTIEENTEANCNNILDTAFLQPYSDRFSTVSSSSSVDPLFNRLSLEEPSRIYSVTSINSSKDIKSEIVGNSTNLIFSGSSVSSIQSLLNKGRFFSPSDLNRWSRVQSAPVASKDTPSHFSFEKSPVLKEADLSTEFLDSVFIEGHIIAEKIADGSILNDVSSGEIGTLDSTPQPDWPNDLSYNNNNNKECQKCDTESVFKTVDKMLPQPLQDSLTIKLKSSKIENSLLNNDKTGTSLVKVANTSNINTESNDEIYDKTSQTADEPNISKLLHNISDIQHEPKKLPLAEKDAKQMLENLSALLNSTNHSDKRKSEGQNLLNSLADMLCQNNSGTQNDLNNFSRLSMNEQSNSQITENCELLAMHTGSVNENTHKEILTRNEPNIPLKPKHIENLINKCISQPLGFANGNRKLEFGKRNVSESSLNSSKSKMSNCSVGSNDSKGSGNSSKPNIGDRTRPKHFGSASKKGPLKALIPLEDMKKKGVPITPEKHKQKASGVQSKRSSTPVNEPKLKPMATSTPTARPIKATDSAKASRSNIRQPPHSLKSDTPPITKTNTSSSNNSTRNRAYTSACLLKSPVIKNVEAQLRRNSVSQDKKSNKNVDGIQKRKSNSFGKHSEGVMRKNSLSSPFRIPQKSKIESETVVDTKGKLGENRNLRVNSDKMVSKNHYTYLYKSAFGHIAWVNTFKFHNITNRETI</sequence>